<gene>
    <name evidence="5" type="ORF">HNR07_003377</name>
</gene>
<evidence type="ECO:0000313" key="5">
    <source>
        <dbReference type="EMBL" id="MBB5492240.1"/>
    </source>
</evidence>
<dbReference type="InterPro" id="IPR050260">
    <property type="entry name" value="FAD-bd_OxRdtase"/>
</dbReference>
<dbReference type="RefSeq" id="WP_184365748.1">
    <property type="nucleotide sequence ID" value="NZ_BAAAKM010000139.1"/>
</dbReference>
<keyword evidence="3" id="KW-0274">FAD</keyword>
<dbReference type="InterPro" id="IPR036188">
    <property type="entry name" value="FAD/NAD-bd_sf"/>
</dbReference>
<sequence>MSAHQVVVLGAGAAGAAAARELITARAVDVTLVGASGREPYNRTLVNKGVALGLITPEQAALTPPNEPFVADTARRVDVAARRVHLDSGATLGFDSLIVATGSTPRRVHAELRGARDAVRAGRLTTLHSLRDALGVRDLLARTPRPARVIILGAGLVAAETASVLHQAGHDIALLARTTTPGRTALGDLVARRVADLHRTHICTYFARQPVAVTPGEAHVGLVLDDGTRVEADLVIEAIGTTPVAPQPWPNGVDVGARLHIAGAPRAYGAGGVAIHRGGLLGSWRIDHWGDAAAQGGHAARTLLYDLGLGADPGPYLPRANFAARVYGRTLTGVGHNGSGARERCVSTDPLLVVHEVEGRAVGAVGIDAVRLVQEWAPRLHA</sequence>
<dbReference type="Gene3D" id="3.50.50.60">
    <property type="entry name" value="FAD/NAD(P)-binding domain"/>
    <property type="match status" value="2"/>
</dbReference>
<dbReference type="PANTHER" id="PTHR43429:SF3">
    <property type="entry name" value="NITRITE REDUCTASE [NAD(P)H]"/>
    <property type="match status" value="1"/>
</dbReference>
<evidence type="ECO:0000256" key="1">
    <source>
        <dbReference type="ARBA" id="ARBA00001974"/>
    </source>
</evidence>
<evidence type="ECO:0000256" key="3">
    <source>
        <dbReference type="ARBA" id="ARBA00022827"/>
    </source>
</evidence>
<evidence type="ECO:0000256" key="2">
    <source>
        <dbReference type="ARBA" id="ARBA00022630"/>
    </source>
</evidence>
<dbReference type="Pfam" id="PF07992">
    <property type="entry name" value="Pyr_redox_2"/>
    <property type="match status" value="1"/>
</dbReference>
<keyword evidence="2" id="KW-0285">Flavoprotein</keyword>
<dbReference type="PANTHER" id="PTHR43429">
    <property type="entry name" value="PYRIDINE NUCLEOTIDE-DISULFIDE OXIDOREDUCTASE DOMAIN-CONTAINING"/>
    <property type="match status" value="1"/>
</dbReference>
<protein>
    <submittedName>
        <fullName evidence="5">NADPH-dependent 2,4-dienoyl-CoA reductase/sulfur reductase-like enzyme</fullName>
    </submittedName>
</protein>
<accession>A0A840W5K2</accession>
<keyword evidence="6" id="KW-1185">Reference proteome</keyword>
<dbReference type="Proteomes" id="UP000579647">
    <property type="component" value="Unassembled WGS sequence"/>
</dbReference>
<comment type="cofactor">
    <cofactor evidence="1">
        <name>FAD</name>
        <dbReference type="ChEBI" id="CHEBI:57692"/>
    </cofactor>
</comment>
<feature type="domain" description="FAD/NAD(P)-binding" evidence="4">
    <location>
        <begin position="5"/>
        <end position="245"/>
    </location>
</feature>
<evidence type="ECO:0000313" key="6">
    <source>
        <dbReference type="Proteomes" id="UP000579647"/>
    </source>
</evidence>
<proteinExistence type="predicted"/>
<dbReference type="SUPFAM" id="SSF51905">
    <property type="entry name" value="FAD/NAD(P)-binding domain"/>
    <property type="match status" value="2"/>
</dbReference>
<evidence type="ECO:0000259" key="4">
    <source>
        <dbReference type="Pfam" id="PF07992"/>
    </source>
</evidence>
<dbReference type="GO" id="GO:0016491">
    <property type="term" value="F:oxidoreductase activity"/>
    <property type="evidence" value="ECO:0007669"/>
    <property type="project" value="InterPro"/>
</dbReference>
<reference evidence="5 6" key="1">
    <citation type="submission" date="2020-08" db="EMBL/GenBank/DDBJ databases">
        <title>Sequencing the genomes of 1000 actinobacteria strains.</title>
        <authorList>
            <person name="Klenk H.-P."/>
        </authorList>
    </citation>
    <scope>NUCLEOTIDE SEQUENCE [LARGE SCALE GENOMIC DNA]</scope>
    <source>
        <strain evidence="5 6">DSM 44598</strain>
    </source>
</reference>
<name>A0A840W5K2_9ACTN</name>
<dbReference type="InterPro" id="IPR023753">
    <property type="entry name" value="FAD/NAD-binding_dom"/>
</dbReference>
<comment type="caution">
    <text evidence="5">The sequence shown here is derived from an EMBL/GenBank/DDBJ whole genome shotgun (WGS) entry which is preliminary data.</text>
</comment>
<dbReference type="AlphaFoldDB" id="A0A840W5K2"/>
<dbReference type="PRINTS" id="PR00411">
    <property type="entry name" value="PNDRDTASEI"/>
</dbReference>
<organism evidence="5 6">
    <name type="scientific">Nocardiopsis metallicus</name>
    <dbReference type="NCBI Taxonomy" id="179819"/>
    <lineage>
        <taxon>Bacteria</taxon>
        <taxon>Bacillati</taxon>
        <taxon>Actinomycetota</taxon>
        <taxon>Actinomycetes</taxon>
        <taxon>Streptosporangiales</taxon>
        <taxon>Nocardiopsidaceae</taxon>
        <taxon>Nocardiopsis</taxon>
    </lineage>
</organism>
<dbReference type="PRINTS" id="PR00368">
    <property type="entry name" value="FADPNR"/>
</dbReference>
<dbReference type="EMBL" id="JACHDO010000001">
    <property type="protein sequence ID" value="MBB5492240.1"/>
    <property type="molecule type" value="Genomic_DNA"/>
</dbReference>